<dbReference type="PANTHER" id="PTHR24350">
    <property type="entry name" value="SERINE/THREONINE-PROTEIN KINASE IAL-RELATED"/>
    <property type="match status" value="1"/>
</dbReference>
<feature type="compositionally biased region" description="Low complexity" evidence="13">
    <location>
        <begin position="92"/>
        <end position="104"/>
    </location>
</feature>
<evidence type="ECO:0000313" key="15">
    <source>
        <dbReference type="EMBL" id="CAD9079405.1"/>
    </source>
</evidence>
<feature type="compositionally biased region" description="Low complexity" evidence="13">
    <location>
        <begin position="67"/>
        <end position="84"/>
    </location>
</feature>
<dbReference type="PROSITE" id="PS00108">
    <property type="entry name" value="PROTEIN_KINASE_ST"/>
    <property type="match status" value="1"/>
</dbReference>
<protein>
    <recommendedName>
        <fullName evidence="12">Aurora kinase</fullName>
        <ecNumber evidence="12">2.7.11.1</ecNumber>
    </recommendedName>
</protein>
<dbReference type="InterPro" id="IPR000719">
    <property type="entry name" value="Prot_kinase_dom"/>
</dbReference>
<dbReference type="InterPro" id="IPR017441">
    <property type="entry name" value="Protein_kinase_ATP_BS"/>
</dbReference>
<dbReference type="CDD" id="cd14007">
    <property type="entry name" value="STKc_Aurora"/>
    <property type="match status" value="1"/>
</dbReference>
<dbReference type="EMBL" id="HBGD01003194">
    <property type="protein sequence ID" value="CAD9079405.1"/>
    <property type="molecule type" value="Transcribed_RNA"/>
</dbReference>
<feature type="compositionally biased region" description="Polar residues" evidence="13">
    <location>
        <begin position="1"/>
        <end position="18"/>
    </location>
</feature>
<evidence type="ECO:0000256" key="9">
    <source>
        <dbReference type="PIRSR" id="PIRSR630616-2"/>
    </source>
</evidence>
<evidence type="ECO:0000256" key="7">
    <source>
        <dbReference type="ARBA" id="ARBA00048679"/>
    </source>
</evidence>
<evidence type="ECO:0000256" key="13">
    <source>
        <dbReference type="SAM" id="MobiDB-lite"/>
    </source>
</evidence>
<feature type="binding site" evidence="9">
    <location>
        <begin position="298"/>
        <end position="299"/>
    </location>
    <ligand>
        <name>ATP</name>
        <dbReference type="ChEBI" id="CHEBI:30616"/>
    </ligand>
</feature>
<evidence type="ECO:0000256" key="12">
    <source>
        <dbReference type="RuleBase" id="RU367134"/>
    </source>
</evidence>
<comment type="similarity">
    <text evidence="12">Belongs to the protein kinase superfamily. Ser/Thr protein kinase family. Aurora subfamily.</text>
</comment>
<dbReference type="InterPro" id="IPR008271">
    <property type="entry name" value="Ser/Thr_kinase_AS"/>
</dbReference>
<accession>A0A6U0K1E1</accession>
<sequence>MYNTTGNTSRRPLTSSTAIRPLGRKMQQQHSYAGASAGLRPRSSNLDGTTPRDHRDDFASATHKQHTSSSSTLIKTSSITTTTSLKKRRPQTASTASRALSSARTSRKENLAPQNSLLTHNFVDHEYFPSKKYFGGQQTAASSTANAAESSSDQITDSTSQSSRKWKLSDFVLGKQLGKGKFGVVYVAFEKKSKKTVALKILDKRRMKLDKCSSLVKREIKIQSQLVHQNVLKLYGYFTDTAKVYLILEYCPKGEVYRQLKRSKRFSEKRSSHYIEDVAKALQYCHSKSVIHRDIKPENLLLGKQGDVKLCDFGWSIQTEEGQRRSTMCGTLDYLAPEMVEKRSHDSNLDLWCLGVLCYEFLCGKAPFHSTSSQETFRKISRVEIKFPSFVSEDARNLIRQLLKRTRADRLSLENVLNHPFITKHKRAFQQEDVDGIAAHVEDSEEEEDTRSTCSSTKSSGSSSSASKRAAAGQKKTRGAANAAAVASGSEMASTRAARRPNTGRRRPASSKSTSRASSKDSSTSEGLVPNPGASSPATAPQSPSSATYSSQMRKAAAEAIYRSKLGELYRPFTADSSYRSLRRATSRAGLEAAYGACSQSSTRVGRVASTKA</sequence>
<organism evidence="16">
    <name type="scientific">Percolomonas cosmopolitus</name>
    <dbReference type="NCBI Taxonomy" id="63605"/>
    <lineage>
        <taxon>Eukaryota</taxon>
        <taxon>Discoba</taxon>
        <taxon>Heterolobosea</taxon>
        <taxon>Tetramitia</taxon>
        <taxon>Eutetramitia</taxon>
        <taxon>Percolomonadidae</taxon>
        <taxon>Percolomonas</taxon>
    </lineage>
</organism>
<feature type="cross-link" description="Glycyl lysine isopeptide (Lys-Gly) (interchain with G-Cter in SUMO2)" evidence="10">
    <location>
        <position position="296"/>
    </location>
</feature>
<evidence type="ECO:0000256" key="2">
    <source>
        <dbReference type="ARBA" id="ARBA00022679"/>
    </source>
</evidence>
<comment type="catalytic activity">
    <reaction evidence="7 12">
        <text>L-seryl-[protein] + ATP = O-phospho-L-seryl-[protein] + ADP + H(+)</text>
        <dbReference type="Rhea" id="RHEA:17989"/>
        <dbReference type="Rhea" id="RHEA-COMP:9863"/>
        <dbReference type="Rhea" id="RHEA-COMP:11604"/>
        <dbReference type="ChEBI" id="CHEBI:15378"/>
        <dbReference type="ChEBI" id="CHEBI:29999"/>
        <dbReference type="ChEBI" id="CHEBI:30616"/>
        <dbReference type="ChEBI" id="CHEBI:83421"/>
        <dbReference type="ChEBI" id="CHEBI:456216"/>
        <dbReference type="EC" id="2.7.11.1"/>
    </reaction>
</comment>
<feature type="region of interest" description="Disordered" evidence="13">
    <location>
        <begin position="441"/>
        <end position="551"/>
    </location>
</feature>
<feature type="compositionally biased region" description="Low complexity" evidence="13">
    <location>
        <begin position="480"/>
        <end position="496"/>
    </location>
</feature>
<dbReference type="GO" id="GO:0004674">
    <property type="term" value="F:protein serine/threonine kinase activity"/>
    <property type="evidence" value="ECO:0007669"/>
    <property type="project" value="UniProtKB-KW"/>
</dbReference>
<evidence type="ECO:0000256" key="10">
    <source>
        <dbReference type="PIRSR" id="PIRSR630616-3"/>
    </source>
</evidence>
<keyword evidence="1 12" id="KW-0723">Serine/threonine-protein kinase</keyword>
<keyword evidence="2 12" id="KW-0808">Transferase</keyword>
<evidence type="ECO:0000256" key="3">
    <source>
        <dbReference type="ARBA" id="ARBA00022741"/>
    </source>
</evidence>
<dbReference type="SUPFAM" id="SSF56112">
    <property type="entry name" value="Protein kinase-like (PK-like)"/>
    <property type="match status" value="1"/>
</dbReference>
<dbReference type="InterPro" id="IPR011009">
    <property type="entry name" value="Kinase-like_dom_sf"/>
</dbReference>
<feature type="binding site" evidence="9">
    <location>
        <position position="312"/>
    </location>
    <ligand>
        <name>ATP</name>
        <dbReference type="ChEBI" id="CHEBI:30616"/>
    </ligand>
</feature>
<evidence type="ECO:0000256" key="8">
    <source>
        <dbReference type="PIRSR" id="PIRSR630616-1"/>
    </source>
</evidence>
<dbReference type="GO" id="GO:0005524">
    <property type="term" value="F:ATP binding"/>
    <property type="evidence" value="ECO:0007669"/>
    <property type="project" value="UniProtKB-UniRule"/>
</dbReference>
<feature type="domain" description="Protein kinase" evidence="14">
    <location>
        <begin position="171"/>
        <end position="422"/>
    </location>
</feature>
<gene>
    <name evidence="15" type="ORF">PCOS0759_LOCUS2639</name>
    <name evidence="16" type="ORF">PCOS0759_LOCUS2641</name>
</gene>
<feature type="compositionally biased region" description="Low complexity" evidence="13">
    <location>
        <begin position="532"/>
        <end position="551"/>
    </location>
</feature>
<dbReference type="Pfam" id="PF00069">
    <property type="entry name" value="Pkinase"/>
    <property type="match status" value="1"/>
</dbReference>
<dbReference type="EC" id="2.7.11.1" evidence="12"/>
<keyword evidence="4 12" id="KW-0418">Kinase</keyword>
<evidence type="ECO:0000313" key="16">
    <source>
        <dbReference type="EMBL" id="CAD9079407.1"/>
    </source>
</evidence>
<dbReference type="AlphaFoldDB" id="A0A6U0K1E1"/>
<dbReference type="Gene3D" id="1.10.510.10">
    <property type="entry name" value="Transferase(Phosphotransferase) domain 1"/>
    <property type="match status" value="1"/>
</dbReference>
<evidence type="ECO:0000259" key="14">
    <source>
        <dbReference type="PROSITE" id="PS50011"/>
    </source>
</evidence>
<dbReference type="PROSITE" id="PS50011">
    <property type="entry name" value="PROTEIN_KINASE_DOM"/>
    <property type="match status" value="1"/>
</dbReference>
<reference evidence="16" key="1">
    <citation type="submission" date="2021-01" db="EMBL/GenBank/DDBJ databases">
        <authorList>
            <person name="Corre E."/>
            <person name="Pelletier E."/>
            <person name="Niang G."/>
            <person name="Scheremetjew M."/>
            <person name="Finn R."/>
            <person name="Kale V."/>
            <person name="Holt S."/>
            <person name="Cochrane G."/>
            <person name="Meng A."/>
            <person name="Brown T."/>
            <person name="Cohen L."/>
        </authorList>
    </citation>
    <scope>NUCLEOTIDE SEQUENCE</scope>
    <source>
        <strain evidence="16">WS</strain>
    </source>
</reference>
<feature type="compositionally biased region" description="Basic residues" evidence="13">
    <location>
        <begin position="497"/>
        <end position="509"/>
    </location>
</feature>
<evidence type="ECO:0000256" key="11">
    <source>
        <dbReference type="PROSITE-ProRule" id="PRU10141"/>
    </source>
</evidence>
<evidence type="ECO:0000256" key="5">
    <source>
        <dbReference type="ARBA" id="ARBA00022840"/>
    </source>
</evidence>
<feature type="compositionally biased region" description="Low complexity" evidence="13">
    <location>
        <begin position="452"/>
        <end position="473"/>
    </location>
</feature>
<keyword evidence="3 9" id="KW-0547">Nucleotide-binding</keyword>
<feature type="binding site" evidence="9">
    <location>
        <position position="181"/>
    </location>
    <ligand>
        <name>ATP</name>
        <dbReference type="ChEBI" id="CHEBI:30616"/>
    </ligand>
</feature>
<dbReference type="SMART" id="SM00220">
    <property type="entry name" value="S_TKc"/>
    <property type="match status" value="1"/>
</dbReference>
<feature type="active site" description="Proton acceptor" evidence="8">
    <location>
        <position position="294"/>
    </location>
</feature>
<keyword evidence="5 9" id="KW-0067">ATP-binding</keyword>
<dbReference type="EMBL" id="HBGD01003196">
    <property type="protein sequence ID" value="CAD9079407.1"/>
    <property type="molecule type" value="Transcribed_RNA"/>
</dbReference>
<evidence type="ECO:0000256" key="1">
    <source>
        <dbReference type="ARBA" id="ARBA00022527"/>
    </source>
</evidence>
<feature type="binding site" evidence="9 11">
    <location>
        <position position="200"/>
    </location>
    <ligand>
        <name>ATP</name>
        <dbReference type="ChEBI" id="CHEBI:30616"/>
    </ligand>
</feature>
<dbReference type="InterPro" id="IPR030616">
    <property type="entry name" value="Aur-like"/>
</dbReference>
<evidence type="ECO:0000256" key="4">
    <source>
        <dbReference type="ARBA" id="ARBA00022777"/>
    </source>
</evidence>
<dbReference type="FunFam" id="1.10.510.10:FF:000235">
    <property type="entry name" value="Serine/threonine-protein kinase ark1"/>
    <property type="match status" value="1"/>
</dbReference>
<dbReference type="FunFam" id="3.30.200.20:FF:000042">
    <property type="entry name" value="Aurora kinase A"/>
    <property type="match status" value="1"/>
</dbReference>
<comment type="catalytic activity">
    <reaction evidence="6 12">
        <text>L-threonyl-[protein] + ATP = O-phospho-L-threonyl-[protein] + ADP + H(+)</text>
        <dbReference type="Rhea" id="RHEA:46608"/>
        <dbReference type="Rhea" id="RHEA-COMP:11060"/>
        <dbReference type="Rhea" id="RHEA-COMP:11605"/>
        <dbReference type="ChEBI" id="CHEBI:15378"/>
        <dbReference type="ChEBI" id="CHEBI:30013"/>
        <dbReference type="ChEBI" id="CHEBI:30616"/>
        <dbReference type="ChEBI" id="CHEBI:61977"/>
        <dbReference type="ChEBI" id="CHEBI:456216"/>
        <dbReference type="EC" id="2.7.11.1"/>
    </reaction>
</comment>
<feature type="region of interest" description="Disordered" evidence="13">
    <location>
        <begin position="1"/>
        <end position="116"/>
    </location>
</feature>
<name>A0A6U0K1E1_9EUKA</name>
<evidence type="ECO:0000256" key="6">
    <source>
        <dbReference type="ARBA" id="ARBA00047899"/>
    </source>
</evidence>
<proteinExistence type="inferred from homology"/>
<dbReference type="PROSITE" id="PS00107">
    <property type="entry name" value="PROTEIN_KINASE_ATP"/>
    <property type="match status" value="1"/>
</dbReference>
<feature type="compositionally biased region" description="Low complexity" evidence="13">
    <location>
        <begin position="510"/>
        <end position="525"/>
    </location>
</feature>